<proteinExistence type="predicted"/>
<sequence length="51" mass="5935">MLHERKNHLAREAHAKCAANETTEEAEQCRSAQRQAYTQRHAKETNEEAEQ</sequence>
<feature type="non-terminal residue" evidence="2">
    <location>
        <position position="51"/>
    </location>
</feature>
<dbReference type="Proteomes" id="UP000789901">
    <property type="component" value="Unassembled WGS sequence"/>
</dbReference>
<evidence type="ECO:0000313" key="3">
    <source>
        <dbReference type="Proteomes" id="UP000789901"/>
    </source>
</evidence>
<reference evidence="2 3" key="1">
    <citation type="submission" date="2021-06" db="EMBL/GenBank/DDBJ databases">
        <authorList>
            <person name="Kallberg Y."/>
            <person name="Tangrot J."/>
            <person name="Rosling A."/>
        </authorList>
    </citation>
    <scope>NUCLEOTIDE SEQUENCE [LARGE SCALE GENOMIC DNA]</scope>
    <source>
        <strain evidence="2 3">120-4 pot B 10/14</strain>
    </source>
</reference>
<comment type="caution">
    <text evidence="2">The sequence shown here is derived from an EMBL/GenBank/DDBJ whole genome shotgun (WGS) entry which is preliminary data.</text>
</comment>
<protein>
    <submittedName>
        <fullName evidence="2">2884_t:CDS:1</fullName>
    </submittedName>
</protein>
<name>A0ABN7WMA7_GIGMA</name>
<evidence type="ECO:0000313" key="2">
    <source>
        <dbReference type="EMBL" id="CAG8835789.1"/>
    </source>
</evidence>
<dbReference type="EMBL" id="CAJVQB010052188">
    <property type="protein sequence ID" value="CAG8835789.1"/>
    <property type="molecule type" value="Genomic_DNA"/>
</dbReference>
<feature type="region of interest" description="Disordered" evidence="1">
    <location>
        <begin position="1"/>
        <end position="51"/>
    </location>
</feature>
<feature type="compositionally biased region" description="Basic and acidic residues" evidence="1">
    <location>
        <begin position="41"/>
        <end position="51"/>
    </location>
</feature>
<evidence type="ECO:0000256" key="1">
    <source>
        <dbReference type="SAM" id="MobiDB-lite"/>
    </source>
</evidence>
<keyword evidence="3" id="KW-1185">Reference proteome</keyword>
<organism evidence="2 3">
    <name type="scientific">Gigaspora margarita</name>
    <dbReference type="NCBI Taxonomy" id="4874"/>
    <lineage>
        <taxon>Eukaryota</taxon>
        <taxon>Fungi</taxon>
        <taxon>Fungi incertae sedis</taxon>
        <taxon>Mucoromycota</taxon>
        <taxon>Glomeromycotina</taxon>
        <taxon>Glomeromycetes</taxon>
        <taxon>Diversisporales</taxon>
        <taxon>Gigasporaceae</taxon>
        <taxon>Gigaspora</taxon>
    </lineage>
</organism>
<accession>A0ABN7WMA7</accession>
<gene>
    <name evidence="2" type="ORF">GMARGA_LOCUS32739</name>
</gene>
<feature type="compositionally biased region" description="Basic and acidic residues" evidence="1">
    <location>
        <begin position="1"/>
        <end position="15"/>
    </location>
</feature>